<reference evidence="3 4" key="1">
    <citation type="submission" date="2020-02" db="EMBL/GenBank/DDBJ databases">
        <authorList>
            <person name="Sun Q."/>
        </authorList>
    </citation>
    <scope>NUCLEOTIDE SEQUENCE [LARGE SCALE GENOMIC DNA]</scope>
    <source>
        <strain evidence="3 4">YIM 13062</strain>
    </source>
</reference>
<dbReference type="EMBL" id="JAAVUN010000001">
    <property type="protein sequence ID" value="NKE08424.1"/>
    <property type="molecule type" value="Genomic_DNA"/>
</dbReference>
<feature type="transmembrane region" description="Helical" evidence="2">
    <location>
        <begin position="121"/>
        <end position="142"/>
    </location>
</feature>
<proteinExistence type="predicted"/>
<evidence type="ECO:0000313" key="3">
    <source>
        <dbReference type="EMBL" id="NKE08424.1"/>
    </source>
</evidence>
<comment type="caution">
    <text evidence="3">The sequence shown here is derived from an EMBL/GenBank/DDBJ whole genome shotgun (WGS) entry which is preliminary data.</text>
</comment>
<keyword evidence="2" id="KW-0812">Transmembrane</keyword>
<evidence type="ECO:0000313" key="4">
    <source>
        <dbReference type="Proteomes" id="UP000521379"/>
    </source>
</evidence>
<feature type="transmembrane region" description="Helical" evidence="2">
    <location>
        <begin position="95"/>
        <end position="114"/>
    </location>
</feature>
<keyword evidence="2" id="KW-0472">Membrane</keyword>
<feature type="transmembrane region" description="Helical" evidence="2">
    <location>
        <begin position="154"/>
        <end position="174"/>
    </location>
</feature>
<protein>
    <submittedName>
        <fullName evidence="3">Uncharacterized protein</fullName>
    </submittedName>
</protein>
<dbReference type="AlphaFoldDB" id="A0A846TRF4"/>
<evidence type="ECO:0000256" key="2">
    <source>
        <dbReference type="SAM" id="Phobius"/>
    </source>
</evidence>
<gene>
    <name evidence="3" type="ORF">GTW58_00350</name>
</gene>
<sequence length="189" mass="20093">MAPAPGPRESRGPGGAVPKNRQGAVRPRTVNLLVGLTVLSLFLHVAGSIASITALRSAPMLESLRRQYSLQGVPADLIHNDALRNSLLASTMGNMVLGLMITSLFVVVLFGIMAGSDWGRWGGLVLTAAFLIWNAVQVAPWIPTDKAPGLYGQVSAGISIAFLVVSLLWLAVAFTAPVKQWFRRAPQPS</sequence>
<evidence type="ECO:0000256" key="1">
    <source>
        <dbReference type="SAM" id="MobiDB-lite"/>
    </source>
</evidence>
<dbReference type="Proteomes" id="UP000521379">
    <property type="component" value="Unassembled WGS sequence"/>
</dbReference>
<name>A0A846TRF4_9MICC</name>
<dbReference type="RefSeq" id="WP_156125540.1">
    <property type="nucleotide sequence ID" value="NZ_JAAVUN010000001.1"/>
</dbReference>
<keyword evidence="2" id="KW-1133">Transmembrane helix</keyword>
<feature type="transmembrane region" description="Helical" evidence="2">
    <location>
        <begin position="30"/>
        <end position="55"/>
    </location>
</feature>
<keyword evidence="4" id="KW-1185">Reference proteome</keyword>
<feature type="region of interest" description="Disordered" evidence="1">
    <location>
        <begin position="1"/>
        <end position="22"/>
    </location>
</feature>
<organism evidence="3 4">
    <name type="scientific">Kocuria subflava</name>
    <dbReference type="NCBI Taxonomy" id="1736139"/>
    <lineage>
        <taxon>Bacteria</taxon>
        <taxon>Bacillati</taxon>
        <taxon>Actinomycetota</taxon>
        <taxon>Actinomycetes</taxon>
        <taxon>Micrococcales</taxon>
        <taxon>Micrococcaceae</taxon>
        <taxon>Kocuria</taxon>
    </lineage>
</organism>
<accession>A0A846TRF4</accession>